<proteinExistence type="predicted"/>
<sequence>MTVKTLKVVSAFEAGAWSWSDDGAARELIESVRTRRSRQLLCHSNAMSVFVVKSEMLHVDGIVDNHLFRKIERENIIKFKVKKSIDSHFYEKF</sequence>
<gene>
    <name evidence="1" type="ORF">CDAR_285181</name>
</gene>
<keyword evidence="2" id="KW-1185">Reference proteome</keyword>
<comment type="caution">
    <text evidence="1">The sequence shown here is derived from an EMBL/GenBank/DDBJ whole genome shotgun (WGS) entry which is preliminary data.</text>
</comment>
<organism evidence="1 2">
    <name type="scientific">Caerostris darwini</name>
    <dbReference type="NCBI Taxonomy" id="1538125"/>
    <lineage>
        <taxon>Eukaryota</taxon>
        <taxon>Metazoa</taxon>
        <taxon>Ecdysozoa</taxon>
        <taxon>Arthropoda</taxon>
        <taxon>Chelicerata</taxon>
        <taxon>Arachnida</taxon>
        <taxon>Araneae</taxon>
        <taxon>Araneomorphae</taxon>
        <taxon>Entelegynae</taxon>
        <taxon>Araneoidea</taxon>
        <taxon>Araneidae</taxon>
        <taxon>Caerostris</taxon>
    </lineage>
</organism>
<evidence type="ECO:0000313" key="2">
    <source>
        <dbReference type="Proteomes" id="UP001054837"/>
    </source>
</evidence>
<dbReference type="Proteomes" id="UP001054837">
    <property type="component" value="Unassembled WGS sequence"/>
</dbReference>
<evidence type="ECO:0000313" key="1">
    <source>
        <dbReference type="EMBL" id="GIY89398.1"/>
    </source>
</evidence>
<name>A0AAV4X3Y5_9ARAC</name>
<accession>A0AAV4X3Y5</accession>
<dbReference type="EMBL" id="BPLQ01015615">
    <property type="protein sequence ID" value="GIY89398.1"/>
    <property type="molecule type" value="Genomic_DNA"/>
</dbReference>
<protein>
    <submittedName>
        <fullName evidence="1">Uncharacterized protein</fullName>
    </submittedName>
</protein>
<dbReference type="AlphaFoldDB" id="A0AAV4X3Y5"/>
<reference evidence="1 2" key="1">
    <citation type="submission" date="2021-06" db="EMBL/GenBank/DDBJ databases">
        <title>Caerostris darwini draft genome.</title>
        <authorList>
            <person name="Kono N."/>
            <person name="Arakawa K."/>
        </authorList>
    </citation>
    <scope>NUCLEOTIDE SEQUENCE [LARGE SCALE GENOMIC DNA]</scope>
</reference>